<keyword evidence="1" id="KW-0812">Transmembrane</keyword>
<feature type="transmembrane region" description="Helical" evidence="1">
    <location>
        <begin position="17"/>
        <end position="36"/>
    </location>
</feature>
<evidence type="ECO:0000313" key="3">
    <source>
        <dbReference type="Proteomes" id="UP001549145"/>
    </source>
</evidence>
<reference evidence="2 3" key="1">
    <citation type="submission" date="2024-06" db="EMBL/GenBank/DDBJ databases">
        <title>Genomic Encyclopedia of Type Strains, Phase IV (KMG-IV): sequencing the most valuable type-strain genomes for metagenomic binning, comparative biology and taxonomic classification.</title>
        <authorList>
            <person name="Goeker M."/>
        </authorList>
    </citation>
    <scope>NUCLEOTIDE SEQUENCE [LARGE SCALE GENOMIC DNA]</scope>
    <source>
        <strain evidence="2 3">DSM 21331</strain>
    </source>
</reference>
<organism evidence="2 3">
    <name type="scientific">Methylobacterium goesingense</name>
    <dbReference type="NCBI Taxonomy" id="243690"/>
    <lineage>
        <taxon>Bacteria</taxon>
        <taxon>Pseudomonadati</taxon>
        <taxon>Pseudomonadota</taxon>
        <taxon>Alphaproteobacteria</taxon>
        <taxon>Hyphomicrobiales</taxon>
        <taxon>Methylobacteriaceae</taxon>
        <taxon>Methylobacterium</taxon>
    </lineage>
</organism>
<accession>A0ABV2L282</accession>
<dbReference type="Proteomes" id="UP001549145">
    <property type="component" value="Unassembled WGS sequence"/>
</dbReference>
<proteinExistence type="predicted"/>
<gene>
    <name evidence="2" type="ORF">ABID43_001466</name>
</gene>
<keyword evidence="1" id="KW-1133">Transmembrane helix</keyword>
<name>A0ABV2L282_9HYPH</name>
<keyword evidence="3" id="KW-1185">Reference proteome</keyword>
<evidence type="ECO:0000256" key="1">
    <source>
        <dbReference type="SAM" id="Phobius"/>
    </source>
</evidence>
<comment type="caution">
    <text evidence="2">The sequence shown here is derived from an EMBL/GenBank/DDBJ whole genome shotgun (WGS) entry which is preliminary data.</text>
</comment>
<evidence type="ECO:0000313" key="2">
    <source>
        <dbReference type="EMBL" id="MET3691941.1"/>
    </source>
</evidence>
<protein>
    <submittedName>
        <fullName evidence="2">Uncharacterized protein</fullName>
    </submittedName>
</protein>
<dbReference type="EMBL" id="JBEPMM010000002">
    <property type="protein sequence ID" value="MET3691941.1"/>
    <property type="molecule type" value="Genomic_DNA"/>
</dbReference>
<sequence>MAIHPFHARTCDGYCPVVDLMLCGVLAISLLCLLFLTL</sequence>
<keyword evidence="1" id="KW-0472">Membrane</keyword>